<dbReference type="InterPro" id="IPR001138">
    <property type="entry name" value="Zn2Cys6_DnaBD"/>
</dbReference>
<dbReference type="PANTHER" id="PTHR31001">
    <property type="entry name" value="UNCHARACTERIZED TRANSCRIPTIONAL REGULATORY PROTEIN"/>
    <property type="match status" value="1"/>
</dbReference>
<dbReference type="Gene3D" id="4.10.240.10">
    <property type="entry name" value="Zn(2)-C6 fungal-type DNA-binding domain"/>
    <property type="match status" value="1"/>
</dbReference>
<evidence type="ECO:0000256" key="3">
    <source>
        <dbReference type="ARBA" id="ARBA00023242"/>
    </source>
</evidence>
<dbReference type="Pfam" id="PF00172">
    <property type="entry name" value="Zn_clus"/>
    <property type="match status" value="1"/>
</dbReference>
<dbReference type="SMART" id="SM00906">
    <property type="entry name" value="Fungal_trans"/>
    <property type="match status" value="1"/>
</dbReference>
<dbReference type="GO" id="GO:0006351">
    <property type="term" value="P:DNA-templated transcription"/>
    <property type="evidence" value="ECO:0007669"/>
    <property type="project" value="InterPro"/>
</dbReference>
<dbReference type="Proteomes" id="UP000664521">
    <property type="component" value="Unassembled WGS sequence"/>
</dbReference>
<proteinExistence type="predicted"/>
<keyword evidence="3" id="KW-0539">Nucleus</keyword>
<feature type="compositionally biased region" description="Polar residues" evidence="4">
    <location>
        <begin position="1"/>
        <end position="17"/>
    </location>
</feature>
<name>A0A8H3FI59_9LECA</name>
<dbReference type="GO" id="GO:0005634">
    <property type="term" value="C:nucleus"/>
    <property type="evidence" value="ECO:0007669"/>
    <property type="project" value="UniProtKB-SubCell"/>
</dbReference>
<dbReference type="SMART" id="SM00066">
    <property type="entry name" value="GAL4"/>
    <property type="match status" value="1"/>
</dbReference>
<dbReference type="PROSITE" id="PS50048">
    <property type="entry name" value="ZN2_CY6_FUNGAL_2"/>
    <property type="match status" value="1"/>
</dbReference>
<feature type="region of interest" description="Disordered" evidence="4">
    <location>
        <begin position="108"/>
        <end position="132"/>
    </location>
</feature>
<dbReference type="GO" id="GO:0008270">
    <property type="term" value="F:zinc ion binding"/>
    <property type="evidence" value="ECO:0007669"/>
    <property type="project" value="InterPro"/>
</dbReference>
<dbReference type="InterPro" id="IPR050613">
    <property type="entry name" value="Sec_Metabolite_Reg"/>
</dbReference>
<evidence type="ECO:0000256" key="1">
    <source>
        <dbReference type="ARBA" id="ARBA00004123"/>
    </source>
</evidence>
<keyword evidence="7" id="KW-1185">Reference proteome</keyword>
<comment type="subcellular location">
    <subcellularLocation>
        <location evidence="1">Nucleus</location>
    </subcellularLocation>
</comment>
<dbReference type="InterPro" id="IPR036864">
    <property type="entry name" value="Zn2-C6_fun-type_DNA-bd_sf"/>
</dbReference>
<dbReference type="CDD" id="cd00067">
    <property type="entry name" value="GAL4"/>
    <property type="match status" value="1"/>
</dbReference>
<feature type="domain" description="Zn(2)-C6 fungal-type" evidence="5">
    <location>
        <begin position="34"/>
        <end position="62"/>
    </location>
</feature>
<dbReference type="Pfam" id="PF04082">
    <property type="entry name" value="Fungal_trans"/>
    <property type="match status" value="1"/>
</dbReference>
<dbReference type="CDD" id="cd12148">
    <property type="entry name" value="fungal_TF_MHR"/>
    <property type="match status" value="1"/>
</dbReference>
<dbReference type="AlphaFoldDB" id="A0A8H3FI59"/>
<protein>
    <recommendedName>
        <fullName evidence="5">Zn(2)-C6 fungal-type domain-containing protein</fullName>
    </recommendedName>
</protein>
<dbReference type="SUPFAM" id="SSF57701">
    <property type="entry name" value="Zn2/Cys6 DNA-binding domain"/>
    <property type="match status" value="1"/>
</dbReference>
<dbReference type="GO" id="GO:0000981">
    <property type="term" value="F:DNA-binding transcription factor activity, RNA polymerase II-specific"/>
    <property type="evidence" value="ECO:0007669"/>
    <property type="project" value="InterPro"/>
</dbReference>
<keyword evidence="2" id="KW-0479">Metal-binding</keyword>
<evidence type="ECO:0000313" key="6">
    <source>
        <dbReference type="EMBL" id="CAF9921366.1"/>
    </source>
</evidence>
<dbReference type="OrthoDB" id="2269373at2759"/>
<dbReference type="EMBL" id="CAJPDS010000028">
    <property type="protein sequence ID" value="CAF9921366.1"/>
    <property type="molecule type" value="Genomic_DNA"/>
</dbReference>
<reference evidence="6" key="1">
    <citation type="submission" date="2021-03" db="EMBL/GenBank/DDBJ databases">
        <authorList>
            <person name="Tagirdzhanova G."/>
        </authorList>
    </citation>
    <scope>NUCLEOTIDE SEQUENCE</scope>
</reference>
<dbReference type="InterPro" id="IPR007219">
    <property type="entry name" value="XnlR_reg_dom"/>
</dbReference>
<evidence type="ECO:0000256" key="4">
    <source>
        <dbReference type="SAM" id="MobiDB-lite"/>
    </source>
</evidence>
<feature type="region of interest" description="Disordered" evidence="4">
    <location>
        <begin position="1"/>
        <end position="29"/>
    </location>
</feature>
<evidence type="ECO:0000259" key="5">
    <source>
        <dbReference type="PROSITE" id="PS50048"/>
    </source>
</evidence>
<accession>A0A8H3FI59</accession>
<evidence type="ECO:0000256" key="2">
    <source>
        <dbReference type="ARBA" id="ARBA00022723"/>
    </source>
</evidence>
<dbReference type="GO" id="GO:0003677">
    <property type="term" value="F:DNA binding"/>
    <property type="evidence" value="ECO:0007669"/>
    <property type="project" value="InterPro"/>
</dbReference>
<organism evidence="6 7">
    <name type="scientific">Heterodermia speciosa</name>
    <dbReference type="NCBI Taxonomy" id="116794"/>
    <lineage>
        <taxon>Eukaryota</taxon>
        <taxon>Fungi</taxon>
        <taxon>Dikarya</taxon>
        <taxon>Ascomycota</taxon>
        <taxon>Pezizomycotina</taxon>
        <taxon>Lecanoromycetes</taxon>
        <taxon>OSLEUM clade</taxon>
        <taxon>Lecanoromycetidae</taxon>
        <taxon>Caliciales</taxon>
        <taxon>Physciaceae</taxon>
        <taxon>Heterodermia</taxon>
    </lineage>
</organism>
<dbReference type="PANTHER" id="PTHR31001:SF45">
    <property type="entry name" value="ZN(II)2CYS6 TRANSCRIPTION FACTOR (EUROFUNG)"/>
    <property type="match status" value="1"/>
</dbReference>
<evidence type="ECO:0000313" key="7">
    <source>
        <dbReference type="Proteomes" id="UP000664521"/>
    </source>
</evidence>
<sequence length="680" mass="76913">MSSVVPTMESRTLDSSPNSPPPTSQGSKPQRVLACILCQQRKVRCDRVFPCQNCLKSGARCVPATLAPRRPKRKSPQRVLLERLRKYESLLRQNNIAFEPLFKNSAAEQESFNGESGDDSDDEPRGAAMSDQSTGLEVKNIWHVMCQAFRDPDNDSDSSDDDVREKVVETAWEHSLTLDDSPLFGLSRATIDLSTLHPDPVQIFKMWQVYLDNVNPLLKVTHTPSLQSRIIEATSNIRDIDPNLEALMFGIYCMSVLSVTAADCSAMFGSPKEDLMIRPKTVPQSLSSLLGIAMRIAQRMGIHSEPALAKCTIVEAEMRRRLWWSLILFDYRLSEISNAKTSMLDPTWDCRVPLNVNDNDLRAEMKVPPVVQGISSEALFAVVRSELGDLIRNTRFHLDFTNPALKPLVKQLLNAPSPEGDELRRLEEKIESQYLQFCDQENPIHFMATWTTRAHLAKCRLMEQQIQLSGSSARRTEAQHDAATSYALRMLECDTMIMASPLTERFLWLNHFHFPFPGYVQIMQDVKRRPFSKQARKAWGVMSDNYTTWLDPRFCEDNPFFRMFSGMVFGAWNAYEAALKQSGETLTLPLIVSSIRNILAEPARQNPPTEQPNISMDMRGDELPMSLDFADESFMGVQHETAVMNPDLFPGISGPASFDLNMGQLDWSMLGESSTWENIK</sequence>
<gene>
    <name evidence="6" type="ORF">HETSPECPRED_004508</name>
</gene>
<comment type="caution">
    <text evidence="6">The sequence shown here is derived from an EMBL/GenBank/DDBJ whole genome shotgun (WGS) entry which is preliminary data.</text>
</comment>